<dbReference type="PANTHER" id="PTHR47506">
    <property type="entry name" value="TRANSCRIPTIONAL REGULATORY PROTEIN"/>
    <property type="match status" value="1"/>
</dbReference>
<proteinExistence type="predicted"/>
<dbReference type="Pfam" id="PF00440">
    <property type="entry name" value="TetR_N"/>
    <property type="match status" value="1"/>
</dbReference>
<reference evidence="6 7" key="1">
    <citation type="journal article" date="2024" name="Curr. Microbiol.">
        <title>Luteibacter sahnii sp. nov., A Novel Yellow-Colored Xanthomonadin Pigment Producing Probiotic Bacterium from Healthy Rice Seed Microbiome.</title>
        <authorList>
            <person name="Jaiswal G."/>
            <person name="Rana R."/>
            <person name="Nayak P.K."/>
            <person name="Chouhan R."/>
            <person name="Gandhi S.G."/>
            <person name="Patel H.K."/>
            <person name="Patil P.B."/>
        </authorList>
    </citation>
    <scope>NUCLEOTIDE SEQUENCE [LARGE SCALE GENOMIC DNA]</scope>
    <source>
        <strain evidence="6 7">PPL201</strain>
    </source>
</reference>
<keyword evidence="2 4" id="KW-0238">DNA-binding</keyword>
<evidence type="ECO:0000313" key="6">
    <source>
        <dbReference type="EMBL" id="MDF4026433.1"/>
    </source>
</evidence>
<organism evidence="6 7">
    <name type="scientific">Luteibacter sahnii</name>
    <dbReference type="NCBI Taxonomy" id="3021977"/>
    <lineage>
        <taxon>Bacteria</taxon>
        <taxon>Pseudomonadati</taxon>
        <taxon>Pseudomonadota</taxon>
        <taxon>Gammaproteobacteria</taxon>
        <taxon>Lysobacterales</taxon>
        <taxon>Rhodanobacteraceae</taxon>
        <taxon>Luteibacter</taxon>
    </lineage>
</organism>
<evidence type="ECO:0000259" key="5">
    <source>
        <dbReference type="PROSITE" id="PS50977"/>
    </source>
</evidence>
<dbReference type="PANTHER" id="PTHR47506:SF7">
    <property type="entry name" value="TRANSCRIPTIONAL REGULATORY PROTEIN"/>
    <property type="match status" value="1"/>
</dbReference>
<evidence type="ECO:0000256" key="2">
    <source>
        <dbReference type="ARBA" id="ARBA00023125"/>
    </source>
</evidence>
<dbReference type="PRINTS" id="PR00455">
    <property type="entry name" value="HTHTETR"/>
</dbReference>
<dbReference type="InterPro" id="IPR036271">
    <property type="entry name" value="Tet_transcr_reg_TetR-rel_C_sf"/>
</dbReference>
<dbReference type="Gene3D" id="1.10.10.60">
    <property type="entry name" value="Homeodomain-like"/>
    <property type="match status" value="1"/>
</dbReference>
<gene>
    <name evidence="6" type="ORF">P3W24_15775</name>
</gene>
<feature type="DNA-binding region" description="H-T-H motif" evidence="4">
    <location>
        <begin position="32"/>
        <end position="51"/>
    </location>
</feature>
<dbReference type="InterPro" id="IPR011075">
    <property type="entry name" value="TetR_C"/>
</dbReference>
<evidence type="ECO:0000256" key="4">
    <source>
        <dbReference type="PROSITE-ProRule" id="PRU00335"/>
    </source>
</evidence>
<comment type="caution">
    <text evidence="6">The sequence shown here is derived from an EMBL/GenBank/DDBJ whole genome shotgun (WGS) entry which is preliminary data.</text>
</comment>
<keyword evidence="1" id="KW-0805">Transcription regulation</keyword>
<dbReference type="Proteomes" id="UP001528850">
    <property type="component" value="Unassembled WGS sequence"/>
</dbReference>
<sequence>MRYEKGHKEQTRQRIVEAASERFRADGIDAVGVVSLMNDVGLTQGGFYNHFGSKEDLVRECIAVGSNAAMERFAIRVAASADEPWRALIDLYLSTMHRDHPEHGCMAAALSGEMGRRPASTREVFTEGYEEMLDLIGSTLPQDIAAARRRTLAIAVMSSMVGSMSLARAVADPALSEDILALGRRSSVELVEAERAAA</sequence>
<name>A0ABT6BED6_9GAMM</name>
<evidence type="ECO:0000256" key="3">
    <source>
        <dbReference type="ARBA" id="ARBA00023163"/>
    </source>
</evidence>
<keyword evidence="7" id="KW-1185">Reference proteome</keyword>
<evidence type="ECO:0000313" key="7">
    <source>
        <dbReference type="Proteomes" id="UP001528850"/>
    </source>
</evidence>
<dbReference type="InterPro" id="IPR001647">
    <property type="entry name" value="HTH_TetR"/>
</dbReference>
<dbReference type="SUPFAM" id="SSF46689">
    <property type="entry name" value="Homeodomain-like"/>
    <property type="match status" value="1"/>
</dbReference>
<dbReference type="PROSITE" id="PS50977">
    <property type="entry name" value="HTH_TETR_2"/>
    <property type="match status" value="1"/>
</dbReference>
<dbReference type="SUPFAM" id="SSF48498">
    <property type="entry name" value="Tetracyclin repressor-like, C-terminal domain"/>
    <property type="match status" value="1"/>
</dbReference>
<dbReference type="Gene3D" id="1.10.357.10">
    <property type="entry name" value="Tetracycline Repressor, domain 2"/>
    <property type="match status" value="1"/>
</dbReference>
<dbReference type="Pfam" id="PF16925">
    <property type="entry name" value="TetR_C_13"/>
    <property type="match status" value="1"/>
</dbReference>
<dbReference type="InterPro" id="IPR009057">
    <property type="entry name" value="Homeodomain-like_sf"/>
</dbReference>
<dbReference type="EMBL" id="JARJJS010000004">
    <property type="protein sequence ID" value="MDF4026433.1"/>
    <property type="molecule type" value="Genomic_DNA"/>
</dbReference>
<accession>A0ABT6BED6</accession>
<protein>
    <submittedName>
        <fullName evidence="6">TetR/AcrR family transcriptional regulator</fullName>
    </submittedName>
</protein>
<evidence type="ECO:0000256" key="1">
    <source>
        <dbReference type="ARBA" id="ARBA00023015"/>
    </source>
</evidence>
<dbReference type="RefSeq" id="WP_320551262.1">
    <property type="nucleotide sequence ID" value="NZ_JAQLOK010000003.1"/>
</dbReference>
<keyword evidence="3" id="KW-0804">Transcription</keyword>
<feature type="domain" description="HTH tetR-type" evidence="5">
    <location>
        <begin position="9"/>
        <end position="69"/>
    </location>
</feature>